<dbReference type="PANTHER" id="PTHR12526">
    <property type="entry name" value="GLYCOSYLTRANSFERASE"/>
    <property type="match status" value="1"/>
</dbReference>
<evidence type="ECO:0000256" key="2">
    <source>
        <dbReference type="ARBA" id="ARBA00022679"/>
    </source>
</evidence>
<gene>
    <name evidence="5" type="ORF">SAMN02745202_01334</name>
</gene>
<keyword evidence="1" id="KW-0328">Glycosyltransferase</keyword>
<dbReference type="GO" id="GO:0016757">
    <property type="term" value="F:glycosyltransferase activity"/>
    <property type="evidence" value="ECO:0007669"/>
    <property type="project" value="UniProtKB-KW"/>
</dbReference>
<evidence type="ECO:0000256" key="1">
    <source>
        <dbReference type="ARBA" id="ARBA00022676"/>
    </source>
</evidence>
<evidence type="ECO:0000259" key="3">
    <source>
        <dbReference type="Pfam" id="PF00534"/>
    </source>
</evidence>
<dbReference type="PANTHER" id="PTHR12526:SF510">
    <property type="entry name" value="D-INOSITOL 3-PHOSPHATE GLYCOSYLTRANSFERASE"/>
    <property type="match status" value="1"/>
</dbReference>
<dbReference type="RefSeq" id="WP_078805633.1">
    <property type="nucleotide sequence ID" value="NZ_FUXK01000013.1"/>
</dbReference>
<proteinExistence type="predicted"/>
<evidence type="ECO:0000313" key="5">
    <source>
        <dbReference type="EMBL" id="SJZ87590.1"/>
    </source>
</evidence>
<name>A0A1T4P7M7_9BACT</name>
<feature type="domain" description="Glycosyltransferase subfamily 4-like N-terminal" evidence="4">
    <location>
        <begin position="27"/>
        <end position="147"/>
    </location>
</feature>
<evidence type="ECO:0000313" key="6">
    <source>
        <dbReference type="Proteomes" id="UP000190065"/>
    </source>
</evidence>
<dbReference type="Pfam" id="PF00534">
    <property type="entry name" value="Glycos_transf_1"/>
    <property type="match status" value="1"/>
</dbReference>
<dbReference type="InterPro" id="IPR028098">
    <property type="entry name" value="Glyco_trans_4-like_N"/>
</dbReference>
<dbReference type="Gene3D" id="3.40.50.2000">
    <property type="entry name" value="Glycogen Phosphorylase B"/>
    <property type="match status" value="2"/>
</dbReference>
<accession>A0A1T4P7M7</accession>
<reference evidence="5 6" key="1">
    <citation type="submission" date="2017-02" db="EMBL/GenBank/DDBJ databases">
        <authorList>
            <person name="Peterson S.W."/>
        </authorList>
    </citation>
    <scope>NUCLEOTIDE SEQUENCE [LARGE SCALE GENOMIC DNA]</scope>
    <source>
        <strain evidence="5 6">ATCC 43324</strain>
    </source>
</reference>
<protein>
    <submittedName>
        <fullName evidence="5">Glycosyl transferase 4-like</fullName>
    </submittedName>
</protein>
<sequence>MQAHRQKLIRLTTVDISLYNLLVGQLKFLNQYYEVVGVSADTGVLHDLAKREGIRVINVSMEREIRPFADVKSLWCLMKLFKKERPYILHANTPKGSLLAMIAGKVVGVPHRIYTVTGLRYQGANGMLRFILKTMERLTCLFATKVIPEGNGVLHTLQVDGITKKPLAVLGNGNINGIDTDSFSVSRTEADLMHDHRFSKSMEMTEQSAPNRASIRATLGFNLNDFIFVFVGRLVKDKGIIELLHALNRLHVNGYQQAKLLIVGSFESGDAVGEVAENEIKNNPHIVWVGWQNDVRPYLLAADALVFPSYREGFPNVPLQAGALELASIVTNINGCNEIIKDGLNGKIIVAPLSDEGRLLTKSGGTVMENALYHAMEWFINHPDDVGRMAHNAREQIVTCYKREHVWQAVLQCYQSL</sequence>
<dbReference type="STRING" id="28136.SAMN02745202_01334"/>
<dbReference type="AlphaFoldDB" id="A0A1T4P7M7"/>
<feature type="domain" description="Glycosyl transferase family 1" evidence="3">
    <location>
        <begin position="212"/>
        <end position="352"/>
    </location>
</feature>
<dbReference type="Pfam" id="PF13477">
    <property type="entry name" value="Glyco_trans_4_2"/>
    <property type="match status" value="1"/>
</dbReference>
<dbReference type="eggNOG" id="COG0438">
    <property type="taxonomic scope" value="Bacteria"/>
</dbReference>
<dbReference type="EMBL" id="FUXK01000013">
    <property type="protein sequence ID" value="SJZ87590.1"/>
    <property type="molecule type" value="Genomic_DNA"/>
</dbReference>
<dbReference type="SUPFAM" id="SSF53756">
    <property type="entry name" value="UDP-Glycosyltransferase/glycogen phosphorylase"/>
    <property type="match status" value="1"/>
</dbReference>
<dbReference type="CDD" id="cd03808">
    <property type="entry name" value="GT4_CapM-like"/>
    <property type="match status" value="1"/>
</dbReference>
<dbReference type="InterPro" id="IPR001296">
    <property type="entry name" value="Glyco_trans_1"/>
</dbReference>
<dbReference type="Proteomes" id="UP000190065">
    <property type="component" value="Unassembled WGS sequence"/>
</dbReference>
<keyword evidence="2 5" id="KW-0808">Transferase</keyword>
<evidence type="ECO:0000259" key="4">
    <source>
        <dbReference type="Pfam" id="PF13477"/>
    </source>
</evidence>
<organism evidence="5 6">
    <name type="scientific">Segatella oulorum</name>
    <dbReference type="NCBI Taxonomy" id="28136"/>
    <lineage>
        <taxon>Bacteria</taxon>
        <taxon>Pseudomonadati</taxon>
        <taxon>Bacteroidota</taxon>
        <taxon>Bacteroidia</taxon>
        <taxon>Bacteroidales</taxon>
        <taxon>Prevotellaceae</taxon>
        <taxon>Segatella</taxon>
    </lineage>
</organism>